<feature type="transmembrane region" description="Helical" evidence="1">
    <location>
        <begin position="59"/>
        <end position="80"/>
    </location>
</feature>
<evidence type="ECO:0000313" key="3">
    <source>
        <dbReference type="Proteomes" id="UP000049855"/>
    </source>
</evidence>
<organism evidence="2 3">
    <name type="scientific">Sporomusa ovata</name>
    <dbReference type="NCBI Taxonomy" id="2378"/>
    <lineage>
        <taxon>Bacteria</taxon>
        <taxon>Bacillati</taxon>
        <taxon>Bacillota</taxon>
        <taxon>Negativicutes</taxon>
        <taxon>Selenomonadales</taxon>
        <taxon>Sporomusaceae</taxon>
        <taxon>Sporomusa</taxon>
    </lineage>
</organism>
<reference evidence="3" key="1">
    <citation type="submission" date="2015-03" db="EMBL/GenBank/DDBJ databases">
        <authorList>
            <person name="Nijsse Bart"/>
        </authorList>
    </citation>
    <scope>NUCLEOTIDE SEQUENCE [LARGE SCALE GENOMIC DNA]</scope>
</reference>
<evidence type="ECO:0000313" key="2">
    <source>
        <dbReference type="EMBL" id="CQR74890.1"/>
    </source>
</evidence>
<dbReference type="EMBL" id="CTRP01000015">
    <property type="protein sequence ID" value="CQR74890.1"/>
    <property type="molecule type" value="Genomic_DNA"/>
</dbReference>
<accession>A0A0U1L5F7</accession>
<keyword evidence="1" id="KW-0472">Membrane</keyword>
<dbReference type="InterPro" id="IPR007404">
    <property type="entry name" value="YdjM-like"/>
</dbReference>
<dbReference type="RefSeq" id="WP_021166710.1">
    <property type="nucleotide sequence ID" value="NZ_CTRP01000015.1"/>
</dbReference>
<keyword evidence="3" id="KW-1185">Reference proteome</keyword>
<feature type="transmembrane region" description="Helical" evidence="1">
    <location>
        <begin position="87"/>
        <end position="111"/>
    </location>
</feature>
<evidence type="ECO:0000256" key="1">
    <source>
        <dbReference type="SAM" id="Phobius"/>
    </source>
</evidence>
<sequence length="173" mass="20155">MLPLSHVGFTTAAVKVLETGLRLRQIDYRIVIVSSLLPDLIDKSLFKLLEGSYTYESRAFGHSLVFLGFIGIFAAMQWLWNKETWLFPVFIGTLFHDVFDVMWIHPGIFYWPLEGWQFSKPIDEAWLGTIQLGWYKIKQRDLFDNISVLILLYFFMKVALGGKILEFVRKGKL</sequence>
<dbReference type="Pfam" id="PF04307">
    <property type="entry name" value="YdjM"/>
    <property type="match status" value="1"/>
</dbReference>
<protein>
    <recommendedName>
        <fullName evidence="4">Metal-dependent hydrolase</fullName>
    </recommendedName>
</protein>
<keyword evidence="1" id="KW-1133">Transmembrane helix</keyword>
<evidence type="ECO:0008006" key="4">
    <source>
        <dbReference type="Google" id="ProtNLM"/>
    </source>
</evidence>
<dbReference type="AlphaFoldDB" id="A0A0U1L5F7"/>
<proteinExistence type="predicted"/>
<feature type="transmembrane region" description="Helical" evidence="1">
    <location>
        <begin position="146"/>
        <end position="165"/>
    </location>
</feature>
<name>A0A0U1L5F7_9FIRM</name>
<dbReference type="Proteomes" id="UP000049855">
    <property type="component" value="Unassembled WGS sequence"/>
</dbReference>
<keyword evidence="1" id="KW-0812">Transmembrane</keyword>
<gene>
    <name evidence="2" type="ORF">SpAn4DRAFT_4247</name>
</gene>